<comment type="caution">
    <text evidence="1">The sequence shown here is derived from an EMBL/GenBank/DDBJ whole genome shotgun (WGS) entry which is preliminary data.</text>
</comment>
<proteinExistence type="predicted"/>
<sequence>MGTALASPASHLYSAKRQTATPDIAGAITQWNLDVQTVNTFLNHAIGQSQMDLLIAARNALNFASDEPNELMILAMSQGLADNALAAIQDLMNVFGNVPTAIQSVIDNPDAGNVATQVGVINQVRCCNVLPDLNVLWTAAAADAGVVGQVNLVVPLPNACNDGSVVCP</sequence>
<dbReference type="OrthoDB" id="2117996at2759"/>
<dbReference type="EMBL" id="MCFA01000336">
    <property type="protein sequence ID" value="ORX93547.1"/>
    <property type="molecule type" value="Genomic_DNA"/>
</dbReference>
<dbReference type="AlphaFoldDB" id="A0A1Y1Y6A0"/>
<keyword evidence="2" id="KW-1185">Reference proteome</keyword>
<reference evidence="1 2" key="1">
    <citation type="submission" date="2016-07" db="EMBL/GenBank/DDBJ databases">
        <title>Pervasive Adenine N6-methylation of Active Genes in Fungi.</title>
        <authorList>
            <consortium name="DOE Joint Genome Institute"/>
            <person name="Mondo S.J."/>
            <person name="Dannebaum R.O."/>
            <person name="Kuo R.C."/>
            <person name="Labutti K."/>
            <person name="Haridas S."/>
            <person name="Kuo A."/>
            <person name="Salamov A."/>
            <person name="Ahrendt S.R."/>
            <person name="Lipzen A."/>
            <person name="Sullivan W."/>
            <person name="Andreopoulos W.B."/>
            <person name="Clum A."/>
            <person name="Lindquist E."/>
            <person name="Daum C."/>
            <person name="Ramamoorthy G.K."/>
            <person name="Gryganskyi A."/>
            <person name="Culley D."/>
            <person name="Magnuson J.K."/>
            <person name="James T.Y."/>
            <person name="O'Malley M.A."/>
            <person name="Stajich J.E."/>
            <person name="Spatafora J.W."/>
            <person name="Visel A."/>
            <person name="Grigoriev I.V."/>
        </authorList>
    </citation>
    <scope>NUCLEOTIDE SEQUENCE [LARGE SCALE GENOMIC DNA]</scope>
    <source>
        <strain evidence="1 2">CBS 115471</strain>
    </source>
</reference>
<protein>
    <submittedName>
        <fullName evidence="1">Uncharacterized protein</fullName>
    </submittedName>
</protein>
<evidence type="ECO:0000313" key="2">
    <source>
        <dbReference type="Proteomes" id="UP000193144"/>
    </source>
</evidence>
<gene>
    <name evidence="1" type="ORF">BCR34DRAFT_499814</name>
</gene>
<accession>A0A1Y1Y6A0</accession>
<organism evidence="1 2">
    <name type="scientific">Clohesyomyces aquaticus</name>
    <dbReference type="NCBI Taxonomy" id="1231657"/>
    <lineage>
        <taxon>Eukaryota</taxon>
        <taxon>Fungi</taxon>
        <taxon>Dikarya</taxon>
        <taxon>Ascomycota</taxon>
        <taxon>Pezizomycotina</taxon>
        <taxon>Dothideomycetes</taxon>
        <taxon>Pleosporomycetidae</taxon>
        <taxon>Pleosporales</taxon>
        <taxon>Lindgomycetaceae</taxon>
        <taxon>Clohesyomyces</taxon>
    </lineage>
</organism>
<evidence type="ECO:0000313" key="1">
    <source>
        <dbReference type="EMBL" id="ORX93547.1"/>
    </source>
</evidence>
<name>A0A1Y1Y6A0_9PLEO</name>
<dbReference type="Proteomes" id="UP000193144">
    <property type="component" value="Unassembled WGS sequence"/>
</dbReference>